<organism evidence="11 12">
    <name type="scientific">Orlajensenia leifsoniae</name>
    <dbReference type="NCBI Taxonomy" id="2561933"/>
    <lineage>
        <taxon>Bacteria</taxon>
        <taxon>Bacillati</taxon>
        <taxon>Actinomycetota</taxon>
        <taxon>Actinomycetes</taxon>
        <taxon>Micrococcales</taxon>
        <taxon>Microbacteriaceae</taxon>
        <taxon>Orlajensenia</taxon>
    </lineage>
</organism>
<dbReference type="Gene3D" id="3.10.520.10">
    <property type="entry name" value="ApbE-like domains"/>
    <property type="match status" value="1"/>
</dbReference>
<dbReference type="InterPro" id="IPR003374">
    <property type="entry name" value="ApbE-like_sf"/>
</dbReference>
<comment type="catalytic activity">
    <reaction evidence="10">
        <text>L-threonyl-[protein] + FAD = FMN-L-threonyl-[protein] + AMP + H(+)</text>
        <dbReference type="Rhea" id="RHEA:36847"/>
        <dbReference type="Rhea" id="RHEA-COMP:11060"/>
        <dbReference type="Rhea" id="RHEA-COMP:11061"/>
        <dbReference type="ChEBI" id="CHEBI:15378"/>
        <dbReference type="ChEBI" id="CHEBI:30013"/>
        <dbReference type="ChEBI" id="CHEBI:57692"/>
        <dbReference type="ChEBI" id="CHEBI:74257"/>
        <dbReference type="ChEBI" id="CHEBI:456215"/>
        <dbReference type="EC" id="2.7.1.180"/>
    </reaction>
</comment>
<protein>
    <recommendedName>
        <fullName evidence="3">FAD:protein FMN transferase</fullName>
        <ecNumber evidence="2">2.7.1.180</ecNumber>
    </recommendedName>
    <alternativeName>
        <fullName evidence="9">Flavin transferase</fullName>
    </alternativeName>
</protein>
<evidence type="ECO:0000256" key="9">
    <source>
        <dbReference type="ARBA" id="ARBA00031306"/>
    </source>
</evidence>
<evidence type="ECO:0000256" key="5">
    <source>
        <dbReference type="ARBA" id="ARBA00022679"/>
    </source>
</evidence>
<keyword evidence="4" id="KW-0285">Flavoprotein</keyword>
<evidence type="ECO:0000256" key="8">
    <source>
        <dbReference type="ARBA" id="ARBA00022842"/>
    </source>
</evidence>
<dbReference type="EC" id="2.7.1.180" evidence="2"/>
<keyword evidence="6" id="KW-0479">Metal-binding</keyword>
<evidence type="ECO:0000256" key="3">
    <source>
        <dbReference type="ARBA" id="ARBA00016337"/>
    </source>
</evidence>
<dbReference type="Pfam" id="PF02424">
    <property type="entry name" value="ApbE"/>
    <property type="match status" value="1"/>
</dbReference>
<dbReference type="GO" id="GO:0046872">
    <property type="term" value="F:metal ion binding"/>
    <property type="evidence" value="ECO:0007669"/>
    <property type="project" value="UniProtKB-KW"/>
</dbReference>
<evidence type="ECO:0000313" key="12">
    <source>
        <dbReference type="Proteomes" id="UP000298127"/>
    </source>
</evidence>
<sequence length="288" mass="30655">MPAESATLAFEAIGTGWQVDSRAPIAADTVRRMNAVIEDFDRTWSRFRPDSLVTEVASRSGEWTFPDEAPALVELYSAMHAATAGAMSPLVGASLSHLGYGAGYSLVPGAGTLASPDWDRMDWDGTRLRTRQPLELDIGAAGKGLLVDMIVDLLEQDGVEQIVVDASGDLRHSGGEPVRVALEHPYDTTKAIGIATLADGALCASASNRRAWGSGLHHVLDARTGEPVDEVVATWVTAETAMVADAVATALFFTPADQLAGYVDFEHVRMLTDGRAELSSGFPGELFR</sequence>
<comment type="cofactor">
    <cofactor evidence="1">
        <name>Mg(2+)</name>
        <dbReference type="ChEBI" id="CHEBI:18420"/>
    </cofactor>
</comment>
<evidence type="ECO:0000256" key="1">
    <source>
        <dbReference type="ARBA" id="ARBA00001946"/>
    </source>
</evidence>
<dbReference type="Proteomes" id="UP000298127">
    <property type="component" value="Unassembled WGS sequence"/>
</dbReference>
<evidence type="ECO:0000256" key="4">
    <source>
        <dbReference type="ARBA" id="ARBA00022630"/>
    </source>
</evidence>
<keyword evidence="12" id="KW-1185">Reference proteome</keyword>
<dbReference type="SUPFAM" id="SSF143631">
    <property type="entry name" value="ApbE-like"/>
    <property type="match status" value="1"/>
</dbReference>
<keyword evidence="8" id="KW-0460">Magnesium</keyword>
<dbReference type="RefSeq" id="WP_135121132.1">
    <property type="nucleotide sequence ID" value="NZ_SPQZ01000005.1"/>
</dbReference>
<dbReference type="EMBL" id="SPQZ01000005">
    <property type="protein sequence ID" value="TFV96444.1"/>
    <property type="molecule type" value="Genomic_DNA"/>
</dbReference>
<evidence type="ECO:0000256" key="6">
    <source>
        <dbReference type="ARBA" id="ARBA00022723"/>
    </source>
</evidence>
<comment type="caution">
    <text evidence="11">The sequence shown here is derived from an EMBL/GenBank/DDBJ whole genome shotgun (WGS) entry which is preliminary data.</text>
</comment>
<evidence type="ECO:0000256" key="2">
    <source>
        <dbReference type="ARBA" id="ARBA00011955"/>
    </source>
</evidence>
<proteinExistence type="predicted"/>
<evidence type="ECO:0000256" key="7">
    <source>
        <dbReference type="ARBA" id="ARBA00022827"/>
    </source>
</evidence>
<keyword evidence="5 11" id="KW-0808">Transferase</keyword>
<dbReference type="GO" id="GO:0016740">
    <property type="term" value="F:transferase activity"/>
    <property type="evidence" value="ECO:0007669"/>
    <property type="project" value="UniProtKB-KW"/>
</dbReference>
<evidence type="ECO:0000313" key="11">
    <source>
        <dbReference type="EMBL" id="TFV96444.1"/>
    </source>
</evidence>
<gene>
    <name evidence="11" type="ORF">E4M00_14100</name>
</gene>
<accession>A0A4Y9QV57</accession>
<dbReference type="AlphaFoldDB" id="A0A4Y9QV57"/>
<name>A0A4Y9QV57_9MICO</name>
<dbReference type="PANTHER" id="PTHR30040">
    <property type="entry name" value="THIAMINE BIOSYNTHESIS LIPOPROTEIN APBE"/>
    <property type="match status" value="1"/>
</dbReference>
<evidence type="ECO:0000256" key="10">
    <source>
        <dbReference type="ARBA" id="ARBA00048540"/>
    </source>
</evidence>
<dbReference type="PANTHER" id="PTHR30040:SF2">
    <property type="entry name" value="FAD:PROTEIN FMN TRANSFERASE"/>
    <property type="match status" value="1"/>
</dbReference>
<reference evidence="11 12" key="1">
    <citation type="journal article" date="2018" name="J. Microbiol.">
        <title>Leifsonia flava sp. nov., a novel actinobacterium isolated from the rhizosphere of Aquilegia viridiflora.</title>
        <authorList>
            <person name="Cai Y."/>
            <person name="Tao W.Z."/>
            <person name="Ma Y.J."/>
            <person name="Cheng J."/>
            <person name="Zhang M.Y."/>
            <person name="Zhang Y.X."/>
        </authorList>
    </citation>
    <scope>NUCLEOTIDE SEQUENCE [LARGE SCALE GENOMIC DNA]</scope>
    <source>
        <strain evidence="11 12">SYP-B2174</strain>
    </source>
</reference>
<dbReference type="InterPro" id="IPR024932">
    <property type="entry name" value="ApbE"/>
</dbReference>
<keyword evidence="7" id="KW-0274">FAD</keyword>